<dbReference type="EMBL" id="JAALDK010000002">
    <property type="protein sequence ID" value="NUY05209.1"/>
    <property type="molecule type" value="Genomic_DNA"/>
</dbReference>
<sequence length="35" mass="3805">MWRRLAWFAGLWLAGVVGVATVAGVLKLLLRAATH</sequence>
<dbReference type="AlphaFoldDB" id="A0A7Y6N465"/>
<keyword evidence="1" id="KW-1133">Transmembrane helix</keyword>
<keyword evidence="1" id="KW-0812">Transmembrane</keyword>
<feature type="transmembrane region" description="Helical" evidence="1">
    <location>
        <begin position="6"/>
        <end position="30"/>
    </location>
</feature>
<organism evidence="2 3">
    <name type="scientific">Paraburkholderia youngii</name>
    <dbReference type="NCBI Taxonomy" id="2782701"/>
    <lineage>
        <taxon>Bacteria</taxon>
        <taxon>Pseudomonadati</taxon>
        <taxon>Pseudomonadota</taxon>
        <taxon>Betaproteobacteria</taxon>
        <taxon>Burkholderiales</taxon>
        <taxon>Burkholderiaceae</taxon>
        <taxon>Paraburkholderia</taxon>
    </lineage>
</organism>
<protein>
    <recommendedName>
        <fullName evidence="4">DUF2474 domain-containing protein</fullName>
    </recommendedName>
</protein>
<dbReference type="RefSeq" id="WP_176111665.1">
    <property type="nucleotide sequence ID" value="NZ_JAALDK010000002.1"/>
</dbReference>
<comment type="caution">
    <text evidence="2">The sequence shown here is derived from an EMBL/GenBank/DDBJ whole genome shotgun (WGS) entry which is preliminary data.</text>
</comment>
<evidence type="ECO:0008006" key="4">
    <source>
        <dbReference type="Google" id="ProtNLM"/>
    </source>
</evidence>
<keyword evidence="1" id="KW-0472">Membrane</keyword>
<accession>A0A7Y6N465</accession>
<evidence type="ECO:0000313" key="2">
    <source>
        <dbReference type="EMBL" id="NUY05209.1"/>
    </source>
</evidence>
<proteinExistence type="predicted"/>
<reference evidence="2 3" key="1">
    <citation type="submission" date="2020-02" db="EMBL/GenBank/DDBJ databases">
        <title>Paraburkholderia simonii sp. nov. and Paraburkholderia youngii sp. nov. Brazilian and Mexican Mimosa-associated rhizobia.</title>
        <authorList>
            <person name="Mavima L."/>
            <person name="Beukes C.W."/>
            <person name="Chan W.Y."/>
            <person name="Palmer M."/>
            <person name="De Meyer S.E."/>
            <person name="James E.K."/>
            <person name="Venter S.N."/>
            <person name="Steenkamp E.T."/>
        </authorList>
    </citation>
    <scope>NUCLEOTIDE SEQUENCE [LARGE SCALE GENOMIC DNA]</scope>
    <source>
        <strain evidence="2 3">JPY169</strain>
    </source>
</reference>
<name>A0A7Y6N465_9BURK</name>
<dbReference type="GeneID" id="301105990"/>
<gene>
    <name evidence="2" type="ORF">G5S42_37190</name>
</gene>
<dbReference type="Proteomes" id="UP000594380">
    <property type="component" value="Unassembled WGS sequence"/>
</dbReference>
<evidence type="ECO:0000313" key="3">
    <source>
        <dbReference type="Proteomes" id="UP000594380"/>
    </source>
</evidence>
<evidence type="ECO:0000256" key="1">
    <source>
        <dbReference type="SAM" id="Phobius"/>
    </source>
</evidence>